<dbReference type="CDD" id="cd02968">
    <property type="entry name" value="SCO"/>
    <property type="match status" value="1"/>
</dbReference>
<dbReference type="InterPro" id="IPR036249">
    <property type="entry name" value="Thioredoxin-like_sf"/>
</dbReference>
<feature type="binding site" evidence="9">
    <location>
        <position position="248"/>
    </location>
    <ligand>
        <name>Cu cation</name>
        <dbReference type="ChEBI" id="CHEBI:23378"/>
    </ligand>
</feature>
<evidence type="ECO:0008006" key="13">
    <source>
        <dbReference type="Google" id="ProtNLM"/>
    </source>
</evidence>
<keyword evidence="4 8" id="KW-0999">Mitochondrion inner membrane</keyword>
<reference evidence="11 12" key="1">
    <citation type="submission" date="2014-09" db="EMBL/GenBank/DDBJ databases">
        <authorList>
            <person name="Ellenberger Sabrina"/>
        </authorList>
    </citation>
    <scope>NUCLEOTIDE SEQUENCE [LARGE SCALE GENOMIC DNA]</scope>
    <source>
        <strain evidence="11 12">CBS 412.66</strain>
    </source>
</reference>
<dbReference type="GO" id="GO:0033617">
    <property type="term" value="P:mitochondrial respiratory chain complex IV assembly"/>
    <property type="evidence" value="ECO:0007669"/>
    <property type="project" value="TreeGrafter"/>
</dbReference>
<name>A0A0B7NRJ5_9FUNG</name>
<evidence type="ECO:0000256" key="3">
    <source>
        <dbReference type="ARBA" id="ARBA00022723"/>
    </source>
</evidence>
<dbReference type="GO" id="GO:0006878">
    <property type="term" value="P:intracellular copper ion homeostasis"/>
    <property type="evidence" value="ECO:0007669"/>
    <property type="project" value="UniProtKB-UniRule"/>
</dbReference>
<sequence length="304" mass="34014">MTFLLRNLAKTNIRLLSSQCWAAKRQFCKPATPLSTCSAFPPKKLSLNAVAPSRFYSASASKEEIRAKAAVGPFTFKAAAVFLGVGAGLLLYFQSEKKKVEEIRKQKEAEKSQTQSYGKPKLGGAYSLTNAETNKPFGSEDLKGKFALIYFGFTHCPDICPEELDKMAEVVDMIKKEIGENVLVPVFITCDPRRDTVDIVKEYVKDFHQDLIGLTGDQDQIKRVAKLFRVYVSSPPDISEGDDYLVDHSIFFYLMDPEGKFLDCYAQNSEADGVSESFKNYYKAYVENGGNLDRTPIRNTPVIE</sequence>
<evidence type="ECO:0000256" key="10">
    <source>
        <dbReference type="PIRSR" id="PIRSR603782-2"/>
    </source>
</evidence>
<proteinExistence type="inferred from homology"/>
<dbReference type="EMBL" id="LN733710">
    <property type="protein sequence ID" value="CEP17614.1"/>
    <property type="molecule type" value="Genomic_DNA"/>
</dbReference>
<dbReference type="FunFam" id="3.40.30.10:FF:000013">
    <property type="entry name" value="Blast:Protein SCO1 homolog, mitochondrial"/>
    <property type="match status" value="1"/>
</dbReference>
<evidence type="ECO:0000256" key="7">
    <source>
        <dbReference type="ARBA" id="ARBA00023136"/>
    </source>
</evidence>
<dbReference type="PANTHER" id="PTHR12151:SF5">
    <property type="entry name" value="AT19154P"/>
    <property type="match status" value="1"/>
</dbReference>
<evidence type="ECO:0000256" key="2">
    <source>
        <dbReference type="ARBA" id="ARBA00010996"/>
    </source>
</evidence>
<dbReference type="PIRSF" id="PIRSF037736">
    <property type="entry name" value="SCO1"/>
    <property type="match status" value="1"/>
</dbReference>
<dbReference type="PANTHER" id="PTHR12151">
    <property type="entry name" value="ELECTRON TRANSPORT PROTIN SCO1/SENC FAMILY MEMBER"/>
    <property type="match status" value="1"/>
</dbReference>
<dbReference type="GO" id="GO:0016531">
    <property type="term" value="F:copper chaperone activity"/>
    <property type="evidence" value="ECO:0007669"/>
    <property type="project" value="InterPro"/>
</dbReference>
<evidence type="ECO:0000256" key="1">
    <source>
        <dbReference type="ARBA" id="ARBA00004273"/>
    </source>
</evidence>
<organism evidence="11 12">
    <name type="scientific">Parasitella parasitica</name>
    <dbReference type="NCBI Taxonomy" id="35722"/>
    <lineage>
        <taxon>Eukaryota</taxon>
        <taxon>Fungi</taxon>
        <taxon>Fungi incertae sedis</taxon>
        <taxon>Mucoromycota</taxon>
        <taxon>Mucoromycotina</taxon>
        <taxon>Mucoromycetes</taxon>
        <taxon>Mucorales</taxon>
        <taxon>Mucorineae</taxon>
        <taxon>Mucoraceae</taxon>
        <taxon>Parasitella</taxon>
    </lineage>
</organism>
<comment type="subcellular location">
    <subcellularLocation>
        <location evidence="1 8">Mitochondrion inner membrane</location>
    </subcellularLocation>
</comment>
<feature type="binding site" evidence="9">
    <location>
        <position position="160"/>
    </location>
    <ligand>
        <name>Cu cation</name>
        <dbReference type="ChEBI" id="CHEBI:23378"/>
    </ligand>
</feature>
<dbReference type="Gene3D" id="3.40.30.10">
    <property type="entry name" value="Glutaredoxin"/>
    <property type="match status" value="1"/>
</dbReference>
<dbReference type="Pfam" id="PF02630">
    <property type="entry name" value="SCO1-SenC"/>
    <property type="match status" value="1"/>
</dbReference>
<evidence type="ECO:0000256" key="5">
    <source>
        <dbReference type="ARBA" id="ARBA00023008"/>
    </source>
</evidence>
<dbReference type="STRING" id="35722.A0A0B7NRJ5"/>
<dbReference type="Proteomes" id="UP000054107">
    <property type="component" value="Unassembled WGS sequence"/>
</dbReference>
<dbReference type="GO" id="GO:0005507">
    <property type="term" value="F:copper ion binding"/>
    <property type="evidence" value="ECO:0007669"/>
    <property type="project" value="InterPro"/>
</dbReference>
<keyword evidence="3 9" id="KW-0479">Metal-binding</keyword>
<keyword evidence="5 9" id="KW-0186">Copper</keyword>
<keyword evidence="10" id="KW-1015">Disulfide bond</keyword>
<dbReference type="InterPro" id="IPR003782">
    <property type="entry name" value="SCO1/SenC"/>
</dbReference>
<dbReference type="OrthoDB" id="270009at2759"/>
<dbReference type="SUPFAM" id="SSF52833">
    <property type="entry name" value="Thioredoxin-like"/>
    <property type="match status" value="1"/>
</dbReference>
<feature type="binding site" evidence="9">
    <location>
        <position position="156"/>
    </location>
    <ligand>
        <name>Cu cation</name>
        <dbReference type="ChEBI" id="CHEBI:23378"/>
    </ligand>
</feature>
<gene>
    <name evidence="11" type="primary">PARPA_11912.1 scaffold 44722</name>
</gene>
<evidence type="ECO:0000313" key="12">
    <source>
        <dbReference type="Proteomes" id="UP000054107"/>
    </source>
</evidence>
<evidence type="ECO:0000256" key="4">
    <source>
        <dbReference type="ARBA" id="ARBA00022792"/>
    </source>
</evidence>
<evidence type="ECO:0000256" key="9">
    <source>
        <dbReference type="PIRSR" id="PIRSR037736-1"/>
    </source>
</evidence>
<dbReference type="GO" id="GO:0005743">
    <property type="term" value="C:mitochondrial inner membrane"/>
    <property type="evidence" value="ECO:0007669"/>
    <property type="project" value="UniProtKB-SubCell"/>
</dbReference>
<dbReference type="InterPro" id="IPR017276">
    <property type="entry name" value="Synth_of_cyt-c-oxidase_Sco1/2"/>
</dbReference>
<keyword evidence="7" id="KW-0472">Membrane</keyword>
<protein>
    <recommendedName>
        <fullName evidence="13">Thioredoxin domain-containing protein</fullName>
    </recommendedName>
</protein>
<evidence type="ECO:0000256" key="6">
    <source>
        <dbReference type="ARBA" id="ARBA00023128"/>
    </source>
</evidence>
<keyword evidence="6 8" id="KW-0496">Mitochondrion</keyword>
<comment type="similarity">
    <text evidence="2 8">Belongs to the SCO1/2 family.</text>
</comment>
<keyword evidence="12" id="KW-1185">Reference proteome</keyword>
<dbReference type="AlphaFoldDB" id="A0A0B7NRJ5"/>
<feature type="disulfide bond" description="Redox-active" evidence="10">
    <location>
        <begin position="156"/>
        <end position="160"/>
    </location>
</feature>
<accession>A0A0B7NRJ5</accession>
<evidence type="ECO:0000313" key="11">
    <source>
        <dbReference type="EMBL" id="CEP17614.1"/>
    </source>
</evidence>
<evidence type="ECO:0000256" key="8">
    <source>
        <dbReference type="PIRNR" id="PIRNR037736"/>
    </source>
</evidence>